<proteinExistence type="predicted"/>
<organism evidence="1">
    <name type="scientific">viral metagenome</name>
    <dbReference type="NCBI Taxonomy" id="1070528"/>
    <lineage>
        <taxon>unclassified sequences</taxon>
        <taxon>metagenomes</taxon>
        <taxon>organismal metagenomes</taxon>
    </lineage>
</organism>
<dbReference type="AlphaFoldDB" id="A0A6C0KBD8"/>
<accession>A0A6C0KBD8</accession>
<protein>
    <submittedName>
        <fullName evidence="1">Uncharacterized protein</fullName>
    </submittedName>
</protein>
<reference evidence="1" key="1">
    <citation type="journal article" date="2020" name="Nature">
        <title>Giant virus diversity and host interactions through global metagenomics.</title>
        <authorList>
            <person name="Schulz F."/>
            <person name="Roux S."/>
            <person name="Paez-Espino D."/>
            <person name="Jungbluth S."/>
            <person name="Walsh D.A."/>
            <person name="Denef V.J."/>
            <person name="McMahon K.D."/>
            <person name="Konstantinidis K.T."/>
            <person name="Eloe-Fadrosh E.A."/>
            <person name="Kyrpides N.C."/>
            <person name="Woyke T."/>
        </authorList>
    </citation>
    <scope>NUCLEOTIDE SEQUENCE</scope>
    <source>
        <strain evidence="1">GVMAG-S-1102113-126</strain>
    </source>
</reference>
<name>A0A6C0KBD8_9ZZZZ</name>
<evidence type="ECO:0000313" key="1">
    <source>
        <dbReference type="EMBL" id="QHU14713.1"/>
    </source>
</evidence>
<sequence>MKGTLKEVIDFLKKTPGAPVPCKFRAGVPIFVRNMQFKKFVETAYQGARKKDITNYTLGEILKMLHDQGMLPCGVKVKLHRFIAEMTLGEAKEAVAKLELKALAGISRKNLKLMQVKDIVTMVSVLRRIPKHLKRVAKKRMEDLNVTDVLQVMEKMGAIDEIPNVPVYLDLKISNIANFVKYGSKNYQDMDMEELMMLVRLFLQKNI</sequence>
<dbReference type="EMBL" id="MN740845">
    <property type="protein sequence ID" value="QHU14713.1"/>
    <property type="molecule type" value="Genomic_DNA"/>
</dbReference>